<feature type="region of interest" description="Disordered" evidence="2">
    <location>
        <begin position="60"/>
        <end position="88"/>
    </location>
</feature>
<keyword evidence="1" id="KW-0175">Coiled coil</keyword>
<feature type="coiled-coil region" evidence="1">
    <location>
        <begin position="173"/>
        <end position="274"/>
    </location>
</feature>
<name>A0A8C2LLF4_CRIGR</name>
<dbReference type="GO" id="GO:0010457">
    <property type="term" value="P:centriole-centriole cohesion"/>
    <property type="evidence" value="ECO:0007669"/>
    <property type="project" value="TreeGrafter"/>
</dbReference>
<feature type="coiled-coil region" evidence="1">
    <location>
        <begin position="95"/>
        <end position="122"/>
    </location>
</feature>
<reference evidence="3" key="1">
    <citation type="submission" date="2025-08" db="UniProtKB">
        <authorList>
            <consortium name="Ensembl"/>
        </authorList>
    </citation>
    <scope>IDENTIFICATION</scope>
</reference>
<gene>
    <name evidence="3" type="primary">LOC100755760</name>
</gene>
<organism evidence="3 4">
    <name type="scientific">Cricetulus griseus</name>
    <name type="common">Chinese hamster</name>
    <name type="synonym">Cricetulus barabensis griseus</name>
    <dbReference type="NCBI Taxonomy" id="10029"/>
    <lineage>
        <taxon>Eukaryota</taxon>
        <taxon>Metazoa</taxon>
        <taxon>Chordata</taxon>
        <taxon>Craniata</taxon>
        <taxon>Vertebrata</taxon>
        <taxon>Euteleostomi</taxon>
        <taxon>Mammalia</taxon>
        <taxon>Eutheria</taxon>
        <taxon>Euarchontoglires</taxon>
        <taxon>Glires</taxon>
        <taxon>Rodentia</taxon>
        <taxon>Myomorpha</taxon>
        <taxon>Muroidea</taxon>
        <taxon>Cricetidae</taxon>
        <taxon>Cricetinae</taxon>
        <taxon>Cricetulus</taxon>
    </lineage>
</organism>
<feature type="region of interest" description="Disordered" evidence="2">
    <location>
        <begin position="1"/>
        <end position="40"/>
    </location>
</feature>
<reference evidence="3" key="2">
    <citation type="submission" date="2025-09" db="UniProtKB">
        <authorList>
            <consortium name="Ensembl"/>
        </authorList>
    </citation>
    <scope>IDENTIFICATION</scope>
</reference>
<evidence type="ECO:0000256" key="1">
    <source>
        <dbReference type="SAM" id="Coils"/>
    </source>
</evidence>
<proteinExistence type="predicted"/>
<evidence type="ECO:0000313" key="4">
    <source>
        <dbReference type="Proteomes" id="UP000694386"/>
    </source>
</evidence>
<accession>A0A8C2LLF4</accession>
<dbReference type="Proteomes" id="UP000694386">
    <property type="component" value="Unplaced"/>
</dbReference>
<dbReference type="PANTHER" id="PTHR18957">
    <property type="entry name" value="CENTLEIN"/>
    <property type="match status" value="1"/>
</dbReference>
<dbReference type="GO" id="GO:0005814">
    <property type="term" value="C:centriole"/>
    <property type="evidence" value="ECO:0007669"/>
    <property type="project" value="TreeGrafter"/>
</dbReference>
<dbReference type="InterPro" id="IPR038810">
    <property type="entry name" value="CNTLN"/>
</dbReference>
<dbReference type="AlphaFoldDB" id="A0A8C2LLF4"/>
<evidence type="ECO:0000256" key="2">
    <source>
        <dbReference type="SAM" id="MobiDB-lite"/>
    </source>
</evidence>
<dbReference type="Ensembl" id="ENSCGRT00001006333.1">
    <property type="protein sequence ID" value="ENSCGRP00001004251.1"/>
    <property type="gene ID" value="ENSCGRG00001005303.1"/>
</dbReference>
<sequence>MAARSPSSPLLPPPGRPSGRRSPCPGHGAEVHAVRSEASGLTDAAREIFADKSDLVWRAEEGAGGRRGPGRTEASIAPVAGAPSGSWRPEGLSVAEAKATRTQLLEEELSSLKEELALCQADKEFVWSLWKRLQATNPDLTQTVSLVVEREKQKSEAKDRKVLEILQVKDVKIQELEQTESVLNQEINDLVKQKTKVDEENAFLRKEFGDLQKKFKDKSQEVKNTKECLQIKEEQNRLFIKNLEEENEKLRTRCTDLLNDLERLRNQEAHWRKEKYNADAKVKLYIQIHQ</sequence>
<dbReference type="PANTHER" id="PTHR18957:SF0">
    <property type="entry name" value="CENTLEIN"/>
    <property type="match status" value="1"/>
</dbReference>
<evidence type="ECO:0000313" key="3">
    <source>
        <dbReference type="Ensembl" id="ENSCGRP00001004251.1"/>
    </source>
</evidence>
<protein>
    <submittedName>
        <fullName evidence="3">Centlein, centrosomal protein</fullName>
    </submittedName>
</protein>
<dbReference type="GO" id="GO:0005813">
    <property type="term" value="C:centrosome"/>
    <property type="evidence" value="ECO:0007669"/>
    <property type="project" value="TreeGrafter"/>
</dbReference>